<feature type="compositionally biased region" description="Basic and acidic residues" evidence="1">
    <location>
        <begin position="78"/>
        <end position="92"/>
    </location>
</feature>
<evidence type="ECO:0000256" key="1">
    <source>
        <dbReference type="SAM" id="MobiDB-lite"/>
    </source>
</evidence>
<feature type="compositionally biased region" description="Polar residues" evidence="1">
    <location>
        <begin position="27"/>
        <end position="39"/>
    </location>
</feature>
<accession>A0AAE1DJ43</accession>
<dbReference type="Proteomes" id="UP001283361">
    <property type="component" value="Unassembled WGS sequence"/>
</dbReference>
<dbReference type="EMBL" id="JAWDGP010003691">
    <property type="protein sequence ID" value="KAK3771705.1"/>
    <property type="molecule type" value="Genomic_DNA"/>
</dbReference>
<feature type="compositionally biased region" description="Polar residues" evidence="1">
    <location>
        <begin position="52"/>
        <end position="64"/>
    </location>
</feature>
<evidence type="ECO:0000313" key="2">
    <source>
        <dbReference type="EMBL" id="KAK3771705.1"/>
    </source>
</evidence>
<gene>
    <name evidence="2" type="ORF">RRG08_035761</name>
</gene>
<organism evidence="2 3">
    <name type="scientific">Elysia crispata</name>
    <name type="common">lettuce slug</name>
    <dbReference type="NCBI Taxonomy" id="231223"/>
    <lineage>
        <taxon>Eukaryota</taxon>
        <taxon>Metazoa</taxon>
        <taxon>Spiralia</taxon>
        <taxon>Lophotrochozoa</taxon>
        <taxon>Mollusca</taxon>
        <taxon>Gastropoda</taxon>
        <taxon>Heterobranchia</taxon>
        <taxon>Euthyneura</taxon>
        <taxon>Panpulmonata</taxon>
        <taxon>Sacoglossa</taxon>
        <taxon>Placobranchoidea</taxon>
        <taxon>Plakobranchidae</taxon>
        <taxon>Elysia</taxon>
    </lineage>
</organism>
<reference evidence="2" key="1">
    <citation type="journal article" date="2023" name="G3 (Bethesda)">
        <title>A reference genome for the long-term kleptoplast-retaining sea slug Elysia crispata morphotype clarki.</title>
        <authorList>
            <person name="Eastman K.E."/>
            <person name="Pendleton A.L."/>
            <person name="Shaikh M.A."/>
            <person name="Suttiyut T."/>
            <person name="Ogas R."/>
            <person name="Tomko P."/>
            <person name="Gavelis G."/>
            <person name="Widhalm J.R."/>
            <person name="Wisecaver J.H."/>
        </authorList>
    </citation>
    <scope>NUCLEOTIDE SEQUENCE</scope>
    <source>
        <strain evidence="2">ECLA1</strain>
    </source>
</reference>
<proteinExistence type="predicted"/>
<keyword evidence="3" id="KW-1185">Reference proteome</keyword>
<comment type="caution">
    <text evidence="2">The sequence shown here is derived from an EMBL/GenBank/DDBJ whole genome shotgun (WGS) entry which is preliminary data.</text>
</comment>
<name>A0AAE1DJ43_9GAST</name>
<evidence type="ECO:0000313" key="3">
    <source>
        <dbReference type="Proteomes" id="UP001283361"/>
    </source>
</evidence>
<sequence>MLFVSKFSVFPIDRMEQLGEKRREIESNSSTRIQQTTKHPISVERSNRIHQPVSNRRPTIQFQARDQIEFVNPDPADDQNRLLDVKSDRNKSTESGTDFSARLTAAASAEDHPDMIPSWSIHLASDAVQVSLSQSRSDAPLIDSLMRRAGRRHATRNKI</sequence>
<feature type="region of interest" description="Disordered" evidence="1">
    <location>
        <begin position="21"/>
        <end position="99"/>
    </location>
</feature>
<dbReference type="AlphaFoldDB" id="A0AAE1DJ43"/>
<protein>
    <submittedName>
        <fullName evidence="2">Uncharacterized protein</fullName>
    </submittedName>
</protein>